<feature type="transmembrane region" description="Helical" evidence="7">
    <location>
        <begin position="104"/>
        <end position="127"/>
    </location>
</feature>
<dbReference type="GO" id="GO:0016020">
    <property type="term" value="C:membrane"/>
    <property type="evidence" value="ECO:0007669"/>
    <property type="project" value="UniProtKB-SubCell"/>
</dbReference>
<comment type="similarity">
    <text evidence="5">Belongs to the SAT4 family.</text>
</comment>
<dbReference type="InterPro" id="IPR049326">
    <property type="entry name" value="Rhodopsin_dom_fungi"/>
</dbReference>
<feature type="transmembrane region" description="Helical" evidence="7">
    <location>
        <begin position="183"/>
        <end position="209"/>
    </location>
</feature>
<evidence type="ECO:0000256" key="6">
    <source>
        <dbReference type="SAM" id="MobiDB-lite"/>
    </source>
</evidence>
<dbReference type="InterPro" id="IPR052337">
    <property type="entry name" value="SAT4-like"/>
</dbReference>
<organism evidence="9 10">
    <name type="scientific">Arthrobotrys conoides</name>
    <dbReference type="NCBI Taxonomy" id="74498"/>
    <lineage>
        <taxon>Eukaryota</taxon>
        <taxon>Fungi</taxon>
        <taxon>Dikarya</taxon>
        <taxon>Ascomycota</taxon>
        <taxon>Pezizomycotina</taxon>
        <taxon>Orbiliomycetes</taxon>
        <taxon>Orbiliales</taxon>
        <taxon>Orbiliaceae</taxon>
        <taxon>Arthrobotrys</taxon>
    </lineage>
</organism>
<feature type="region of interest" description="Disordered" evidence="6">
    <location>
        <begin position="415"/>
        <end position="438"/>
    </location>
</feature>
<evidence type="ECO:0000256" key="5">
    <source>
        <dbReference type="ARBA" id="ARBA00038359"/>
    </source>
</evidence>
<keyword evidence="2 7" id="KW-0812">Transmembrane</keyword>
<evidence type="ECO:0000313" key="10">
    <source>
        <dbReference type="Proteomes" id="UP001307849"/>
    </source>
</evidence>
<proteinExistence type="inferred from homology"/>
<evidence type="ECO:0000256" key="7">
    <source>
        <dbReference type="SAM" id="Phobius"/>
    </source>
</evidence>
<feature type="domain" description="Rhodopsin" evidence="8">
    <location>
        <begin position="46"/>
        <end position="283"/>
    </location>
</feature>
<keyword evidence="3 7" id="KW-1133">Transmembrane helix</keyword>
<evidence type="ECO:0000313" key="9">
    <source>
        <dbReference type="EMBL" id="KAK6515114.1"/>
    </source>
</evidence>
<gene>
    <name evidence="9" type="ORF">TWF506_007460</name>
</gene>
<dbReference type="PANTHER" id="PTHR33048">
    <property type="entry name" value="PTH11-LIKE INTEGRAL MEMBRANE PROTEIN (AFU_ORTHOLOGUE AFUA_5G11245)"/>
    <property type="match status" value="1"/>
</dbReference>
<dbReference type="EMBL" id="JAVHJM010000004">
    <property type="protein sequence ID" value="KAK6515114.1"/>
    <property type="molecule type" value="Genomic_DNA"/>
</dbReference>
<dbReference type="AlphaFoldDB" id="A0AAN8RN96"/>
<evidence type="ECO:0000256" key="1">
    <source>
        <dbReference type="ARBA" id="ARBA00004141"/>
    </source>
</evidence>
<dbReference type="PANTHER" id="PTHR33048:SF129">
    <property type="entry name" value="INTEGRAL MEMBRANE PROTEIN-RELATED"/>
    <property type="match status" value="1"/>
</dbReference>
<keyword evidence="4 7" id="KW-0472">Membrane</keyword>
<feature type="transmembrane region" description="Helical" evidence="7">
    <location>
        <begin position="139"/>
        <end position="163"/>
    </location>
</feature>
<feature type="transmembrane region" description="Helical" evidence="7">
    <location>
        <begin position="221"/>
        <end position="244"/>
    </location>
</feature>
<keyword evidence="10" id="KW-1185">Reference proteome</keyword>
<feature type="transmembrane region" description="Helical" evidence="7">
    <location>
        <begin position="27"/>
        <end position="49"/>
    </location>
</feature>
<dbReference type="Pfam" id="PF20684">
    <property type="entry name" value="Fung_rhodopsin"/>
    <property type="match status" value="1"/>
</dbReference>
<feature type="transmembrane region" description="Helical" evidence="7">
    <location>
        <begin position="61"/>
        <end position="84"/>
    </location>
</feature>
<protein>
    <recommendedName>
        <fullName evidence="8">Rhodopsin domain-containing protein</fullName>
    </recommendedName>
</protein>
<evidence type="ECO:0000259" key="8">
    <source>
        <dbReference type="Pfam" id="PF20684"/>
    </source>
</evidence>
<evidence type="ECO:0000256" key="4">
    <source>
        <dbReference type="ARBA" id="ARBA00023136"/>
    </source>
</evidence>
<comment type="caution">
    <text evidence="9">The sequence shown here is derived from an EMBL/GenBank/DDBJ whole genome shotgun (WGS) entry which is preliminary data.</text>
</comment>
<sequence length="490" mass="55086">MSRVPPPEVIASWPEPNYNNPSNRGHYLIAVEVVLFFFTAVVVVGRLYTRRWLIRSFGIDDWLIIPASIFCFALTVSTCLATTAGYGLHIYDVPHHLRTKSLEYAWANMLIYCVTVTLTKLSILMFYLRLFPSGFFRKLTYVTMFLVIASGVTYTIMVIFYCVPIRAYWQPYDLPDAKCLSDGYALVSNAAVNIALDSWLWIMPLPVVCKVHLPMRQRMGLIGVFALGFFVCIAGALRLYYVAVTAYSYDKTWDGFSAWIWTALESDVGIICASLPALKPLVTKVTKFRFSEATPSVYGLEHSRTKNLGNRKSGGGGIRLPSRAASRNLGSRNQLTQLESIWDGSDEVICETEITGGVADGKKEKQHPQTEIYQMSTIVFSGDPDGKLAAARKSYFFERALLNSKENLTVHVRPFASGDEDGHSHSSGSSKDLEEGRRSDENINFNNVSWKCCWEIMRTTEIEIREDHNSFEEVRNLSTESLAIGRAVEV</sequence>
<evidence type="ECO:0000256" key="2">
    <source>
        <dbReference type="ARBA" id="ARBA00022692"/>
    </source>
</evidence>
<accession>A0AAN8RN96</accession>
<dbReference type="Proteomes" id="UP001307849">
    <property type="component" value="Unassembled WGS sequence"/>
</dbReference>
<comment type="subcellular location">
    <subcellularLocation>
        <location evidence="1">Membrane</location>
        <topology evidence="1">Multi-pass membrane protein</topology>
    </subcellularLocation>
</comment>
<name>A0AAN8RN96_9PEZI</name>
<evidence type="ECO:0000256" key="3">
    <source>
        <dbReference type="ARBA" id="ARBA00022989"/>
    </source>
</evidence>
<reference evidence="9 10" key="1">
    <citation type="submission" date="2019-10" db="EMBL/GenBank/DDBJ databases">
        <authorList>
            <person name="Palmer J.M."/>
        </authorList>
    </citation>
    <scope>NUCLEOTIDE SEQUENCE [LARGE SCALE GENOMIC DNA]</scope>
    <source>
        <strain evidence="9 10">TWF506</strain>
    </source>
</reference>